<evidence type="ECO:0000313" key="3">
    <source>
        <dbReference type="EMBL" id="KAJ8068707.1"/>
    </source>
</evidence>
<feature type="domain" description="EF-hand" evidence="2">
    <location>
        <begin position="9"/>
        <end position="44"/>
    </location>
</feature>
<dbReference type="EMBL" id="JAPEIS010000002">
    <property type="protein sequence ID" value="KAJ8068707.1"/>
    <property type="molecule type" value="Genomic_DNA"/>
</dbReference>
<gene>
    <name evidence="3" type="ORF">OCU04_002406</name>
</gene>
<dbReference type="OrthoDB" id="3523346at2759"/>
<accession>A0A9X0ATJ3</accession>
<evidence type="ECO:0000313" key="4">
    <source>
        <dbReference type="Proteomes" id="UP001152300"/>
    </source>
</evidence>
<name>A0A9X0ATJ3_9HELO</name>
<proteinExistence type="predicted"/>
<dbReference type="AlphaFoldDB" id="A0A9X0ATJ3"/>
<dbReference type="Proteomes" id="UP001152300">
    <property type="component" value="Unassembled WGS sequence"/>
</dbReference>
<protein>
    <recommendedName>
        <fullName evidence="2">EF-hand domain-containing protein</fullName>
    </recommendedName>
</protein>
<feature type="compositionally biased region" description="Acidic residues" evidence="1">
    <location>
        <begin position="229"/>
        <end position="240"/>
    </location>
</feature>
<dbReference type="InterPro" id="IPR054505">
    <property type="entry name" value="Myb_DNA-bind_8"/>
</dbReference>
<evidence type="ECO:0000259" key="2">
    <source>
        <dbReference type="PROSITE" id="PS50222"/>
    </source>
</evidence>
<dbReference type="GO" id="GO:0005509">
    <property type="term" value="F:calcium ion binding"/>
    <property type="evidence" value="ECO:0007669"/>
    <property type="project" value="InterPro"/>
</dbReference>
<comment type="caution">
    <text evidence="3">The sequence shown here is derived from an EMBL/GenBank/DDBJ whole genome shotgun (WGS) entry which is preliminary data.</text>
</comment>
<keyword evidence="4" id="KW-1185">Reference proteome</keyword>
<feature type="region of interest" description="Disordered" evidence="1">
    <location>
        <begin position="122"/>
        <end position="274"/>
    </location>
</feature>
<feature type="compositionally biased region" description="Basic and acidic residues" evidence="1">
    <location>
        <begin position="122"/>
        <end position="139"/>
    </location>
</feature>
<dbReference type="InterPro" id="IPR002048">
    <property type="entry name" value="EF_hand_dom"/>
</dbReference>
<organism evidence="3 4">
    <name type="scientific">Sclerotinia nivalis</name>
    <dbReference type="NCBI Taxonomy" id="352851"/>
    <lineage>
        <taxon>Eukaryota</taxon>
        <taxon>Fungi</taxon>
        <taxon>Dikarya</taxon>
        <taxon>Ascomycota</taxon>
        <taxon>Pezizomycotina</taxon>
        <taxon>Leotiomycetes</taxon>
        <taxon>Helotiales</taxon>
        <taxon>Sclerotiniaceae</taxon>
        <taxon>Sclerotinia</taxon>
    </lineage>
</organism>
<feature type="compositionally biased region" description="Basic and acidic residues" evidence="1">
    <location>
        <begin position="170"/>
        <end position="191"/>
    </location>
</feature>
<dbReference type="Pfam" id="PF22980">
    <property type="entry name" value="Myb_DNA-bind_8"/>
    <property type="match status" value="1"/>
</dbReference>
<reference evidence="3" key="1">
    <citation type="submission" date="2022-11" db="EMBL/GenBank/DDBJ databases">
        <title>Genome Resource of Sclerotinia nivalis Strain SnTB1, a Plant Pathogen Isolated from American Ginseng.</title>
        <authorList>
            <person name="Fan S."/>
        </authorList>
    </citation>
    <scope>NUCLEOTIDE SEQUENCE</scope>
    <source>
        <strain evidence="3">SnTB1</strain>
    </source>
</reference>
<dbReference type="PROSITE" id="PS50222">
    <property type="entry name" value="EF_HAND_2"/>
    <property type="match status" value="1"/>
</dbReference>
<sequence length="274" mass="30714">MPTSAETENNNLVLRALFKQIDVGGQGTINFKQLAKDIPVNGENAARHRWKRFKESIAKAPGTPAGPAEIDNNNLVMSALFNQITVGRIDFTRLAKDMGVNGQNAARHRWRRFLESFEIKNKKGKGKDDSKDDGKKDKEESDGDASSPVKVEANTKVARTKLAGSPLKYEISREESGVETPKKGGKRKMDDEGLTDEEQEVRIMKLPARRLPKRSATEVIKYEQKWSDDDTEEESLDGQDQEERSGSGFEDIDYTRVAKKKRGMKLGKNSDDEV</sequence>
<evidence type="ECO:0000256" key="1">
    <source>
        <dbReference type="SAM" id="MobiDB-lite"/>
    </source>
</evidence>